<accession>A0ABW1FSI2</accession>
<evidence type="ECO:0000313" key="1">
    <source>
        <dbReference type="EMBL" id="MFC5895808.1"/>
    </source>
</evidence>
<gene>
    <name evidence="1" type="ORF">ACFP3M_23720</name>
</gene>
<reference evidence="2" key="1">
    <citation type="journal article" date="2019" name="Int. J. Syst. Evol. Microbiol.">
        <title>The Global Catalogue of Microorganisms (GCM) 10K type strain sequencing project: providing services to taxonomists for standard genome sequencing and annotation.</title>
        <authorList>
            <consortium name="The Broad Institute Genomics Platform"/>
            <consortium name="The Broad Institute Genome Sequencing Center for Infectious Disease"/>
            <person name="Wu L."/>
            <person name="Ma J."/>
        </authorList>
    </citation>
    <scope>NUCLEOTIDE SEQUENCE [LARGE SCALE GENOMIC DNA]</scope>
    <source>
        <strain evidence="2">CGMCC 1.15809</strain>
    </source>
</reference>
<organism evidence="1 2">
    <name type="scientific">Streptomyces ramulosus</name>
    <dbReference type="NCBI Taxonomy" id="47762"/>
    <lineage>
        <taxon>Bacteria</taxon>
        <taxon>Bacillati</taxon>
        <taxon>Actinomycetota</taxon>
        <taxon>Actinomycetes</taxon>
        <taxon>Kitasatosporales</taxon>
        <taxon>Streptomycetaceae</taxon>
        <taxon>Streptomyces</taxon>
    </lineage>
</organism>
<proteinExistence type="predicted"/>
<dbReference type="Proteomes" id="UP001596241">
    <property type="component" value="Unassembled WGS sequence"/>
</dbReference>
<dbReference type="RefSeq" id="WP_345078135.1">
    <property type="nucleotide sequence ID" value="NZ_BAAAWG010000002.1"/>
</dbReference>
<protein>
    <recommendedName>
        <fullName evidence="3">DGQHR domain-containing protein</fullName>
    </recommendedName>
</protein>
<evidence type="ECO:0008006" key="3">
    <source>
        <dbReference type="Google" id="ProtNLM"/>
    </source>
</evidence>
<comment type="caution">
    <text evidence="1">The sequence shown here is derived from an EMBL/GenBank/DDBJ whole genome shotgun (WGS) entry which is preliminary data.</text>
</comment>
<dbReference type="EMBL" id="JBHSPW010000012">
    <property type="protein sequence ID" value="MFC5895808.1"/>
    <property type="molecule type" value="Genomic_DNA"/>
</dbReference>
<name>A0ABW1FSI2_9ACTN</name>
<sequence length="251" mass="27080">MTAPSRRHLMDRSTHARTARDAEAAMRLCLSHLGKARAPFQRDLVIRIARDHYAVEVKNYSAVGAAWTAWNHLSAWTVRTSARRALSTVADQDLTGTLLRTAEDVTGTRGITSGLAYGLEAVPRPFPLPADRMLIDGQHRVSAVLEVLTGMGKTEAFLRTALQLHDRMSQVGPYSTADLDALVQDAEKLAESLRQFAQTSVSYSAWHIKFLVGVLPHASSPCGVLRLATPIVPGAPGQGLVTVPADLALAA</sequence>
<keyword evidence="2" id="KW-1185">Reference proteome</keyword>
<evidence type="ECO:0000313" key="2">
    <source>
        <dbReference type="Proteomes" id="UP001596241"/>
    </source>
</evidence>